<dbReference type="Proteomes" id="UP001057455">
    <property type="component" value="Unassembled WGS sequence"/>
</dbReference>
<feature type="signal peptide" evidence="2">
    <location>
        <begin position="1"/>
        <end position="17"/>
    </location>
</feature>
<feature type="transmembrane region" description="Helical" evidence="1">
    <location>
        <begin position="121"/>
        <end position="141"/>
    </location>
</feature>
<reference evidence="3" key="1">
    <citation type="submission" date="2019-12" db="EMBL/GenBank/DDBJ databases">
        <title>Genome sequence of Babesia ovis.</title>
        <authorList>
            <person name="Yamagishi J."/>
            <person name="Sevinc F."/>
            <person name="Xuan X."/>
        </authorList>
    </citation>
    <scope>NUCLEOTIDE SEQUENCE</scope>
    <source>
        <strain evidence="3">Selcuk</strain>
    </source>
</reference>
<evidence type="ECO:0000256" key="2">
    <source>
        <dbReference type="SAM" id="SignalP"/>
    </source>
</evidence>
<accession>A0A9W5WVS5</accession>
<evidence type="ECO:0000313" key="4">
    <source>
        <dbReference type="Proteomes" id="UP001057455"/>
    </source>
</evidence>
<evidence type="ECO:0000256" key="1">
    <source>
        <dbReference type="SAM" id="Phobius"/>
    </source>
</evidence>
<gene>
    <name evidence="3" type="ORF">BaOVIS_026620</name>
</gene>
<proteinExistence type="predicted"/>
<keyword evidence="1" id="KW-0812">Transmembrane</keyword>
<sequence>MFMGALPSLLSLKASLGPSLLLLSSSDITLILSDSSSAATLARFILPLRVTCARLRYFGAWFDWCCLLPSTWLWPGVGSVSPPLGTGIPAALGLNAISGINGIAPGYGGFLDIPMKGGGNIMPGGGIPIIGMFLGIGKGILAVGGIFAMSAFMSISSPGFPAAFAAIFFIIF</sequence>
<keyword evidence="1" id="KW-1133">Transmembrane helix</keyword>
<keyword evidence="2" id="KW-0732">Signal</keyword>
<keyword evidence="1" id="KW-0472">Membrane</keyword>
<keyword evidence="4" id="KW-1185">Reference proteome</keyword>
<name>A0A9W5WVS5_BABOV</name>
<feature type="chain" id="PRO_5040910406" evidence="2">
    <location>
        <begin position="18"/>
        <end position="172"/>
    </location>
</feature>
<dbReference type="EMBL" id="BLIY01000018">
    <property type="protein sequence ID" value="GFE55258.1"/>
    <property type="molecule type" value="Genomic_DNA"/>
</dbReference>
<organism evidence="3 4">
    <name type="scientific">Babesia ovis</name>
    <dbReference type="NCBI Taxonomy" id="5869"/>
    <lineage>
        <taxon>Eukaryota</taxon>
        <taxon>Sar</taxon>
        <taxon>Alveolata</taxon>
        <taxon>Apicomplexa</taxon>
        <taxon>Aconoidasida</taxon>
        <taxon>Piroplasmida</taxon>
        <taxon>Babesiidae</taxon>
        <taxon>Babesia</taxon>
    </lineage>
</organism>
<comment type="caution">
    <text evidence="3">The sequence shown here is derived from an EMBL/GenBank/DDBJ whole genome shotgun (WGS) entry which is preliminary data.</text>
</comment>
<protein>
    <submittedName>
        <fullName evidence="3">Clathrin interactor EPSIN 2 isoform X1, putative</fullName>
    </submittedName>
</protein>
<evidence type="ECO:0000313" key="3">
    <source>
        <dbReference type="EMBL" id="GFE55258.1"/>
    </source>
</evidence>
<dbReference type="AlphaFoldDB" id="A0A9W5WVS5"/>
<feature type="transmembrane region" description="Helical" evidence="1">
    <location>
        <begin position="147"/>
        <end position="171"/>
    </location>
</feature>